<comment type="catalytic activity">
    <reaction evidence="8">
        <text>L-seryl-[protein] + ATP = O-phospho-L-seryl-[protein] + ADP + H(+)</text>
        <dbReference type="Rhea" id="RHEA:17989"/>
        <dbReference type="Rhea" id="RHEA-COMP:9863"/>
        <dbReference type="Rhea" id="RHEA-COMP:11604"/>
        <dbReference type="ChEBI" id="CHEBI:15378"/>
        <dbReference type="ChEBI" id="CHEBI:29999"/>
        <dbReference type="ChEBI" id="CHEBI:30616"/>
        <dbReference type="ChEBI" id="CHEBI:83421"/>
        <dbReference type="ChEBI" id="CHEBI:456216"/>
        <dbReference type="EC" id="2.7.11.1"/>
    </reaction>
</comment>
<dbReference type="InterPro" id="IPR000719">
    <property type="entry name" value="Prot_kinase_dom"/>
</dbReference>
<evidence type="ECO:0000256" key="5">
    <source>
        <dbReference type="ARBA" id="ARBA00022777"/>
    </source>
</evidence>
<evidence type="ECO:0000256" key="6">
    <source>
        <dbReference type="ARBA" id="ARBA00022840"/>
    </source>
</evidence>
<dbReference type="Proteomes" id="UP000198688">
    <property type="component" value="Chromosome I"/>
</dbReference>
<dbReference type="FunFam" id="3.30.200.20:FF:000035">
    <property type="entry name" value="Serine/threonine protein kinase Stk1"/>
    <property type="match status" value="1"/>
</dbReference>
<evidence type="ECO:0000256" key="4">
    <source>
        <dbReference type="ARBA" id="ARBA00022741"/>
    </source>
</evidence>
<sequence>MIRPGVTLGGRYRLEERIAGGGMGDVWKGIDDVLGRTVAVKILLPALLDEPGFAERFRGEARTMATINHPGVVDVYDYGSDQSIAFLVMEYVEGDALSRTLSRVGRLTPARTMALVAQAADALQAAHGNGIVHRDVKPGNLLVRPNGTLVLTDFGIARSALVGQLTVAGAVLGTASYISPEQAAGDVATAASDVYALGVVAYQCLSGHRPFDGATPIEIAMKHVRETPRPLPGDIPPAVRAIVERAMAKDPTTRWPSASAMAAVARQAASSLTTAQQPVAPQQPPAQNPRPISAPPNRPQSGGPMSGAARAAVPRPVSGARGAASVPTPPPMAQPISPAPPPYRPQSAPPANPYHPAAAKPESTFGRQVLVVLAVVLALLVLLCAGVISFLLRTGNGNTVSGSTLGYHSSSEAILRSGVVADRMSVASYRLKKADAQLGRFRPNEGRQTL</sequence>
<keyword evidence="10" id="KW-1133">Transmembrane helix</keyword>
<keyword evidence="13" id="KW-1185">Reference proteome</keyword>
<reference evidence="12 13" key="1">
    <citation type="submission" date="2016-10" db="EMBL/GenBank/DDBJ databases">
        <authorList>
            <person name="de Groot N.N."/>
        </authorList>
    </citation>
    <scope>NUCLEOTIDE SEQUENCE [LARGE SCALE GENOMIC DNA]</scope>
    <source>
        <strain evidence="12 13">DSM 43941</strain>
    </source>
</reference>
<keyword evidence="10" id="KW-0812">Transmembrane</keyword>
<dbReference type="PROSITE" id="PS50011">
    <property type="entry name" value="PROTEIN_KINASE_DOM"/>
    <property type="match status" value="1"/>
</dbReference>
<dbReference type="CDD" id="cd14014">
    <property type="entry name" value="STKc_PknB_like"/>
    <property type="match status" value="1"/>
</dbReference>
<feature type="domain" description="Protein kinase" evidence="11">
    <location>
        <begin position="12"/>
        <end position="272"/>
    </location>
</feature>
<dbReference type="SMART" id="SM00220">
    <property type="entry name" value="S_TKc"/>
    <property type="match status" value="1"/>
</dbReference>
<keyword evidence="6" id="KW-0067">ATP-binding</keyword>
<name>A0A1H2CSH0_9ACTN</name>
<dbReference type="AlphaFoldDB" id="A0A1H2CSH0"/>
<dbReference type="EMBL" id="LT629758">
    <property type="protein sequence ID" value="SDT73468.1"/>
    <property type="molecule type" value="Genomic_DNA"/>
</dbReference>
<feature type="compositionally biased region" description="Pro residues" evidence="9">
    <location>
        <begin position="281"/>
        <end position="298"/>
    </location>
</feature>
<evidence type="ECO:0000313" key="13">
    <source>
        <dbReference type="Proteomes" id="UP000198688"/>
    </source>
</evidence>
<evidence type="ECO:0000256" key="7">
    <source>
        <dbReference type="ARBA" id="ARBA00047899"/>
    </source>
</evidence>
<dbReference type="InterPro" id="IPR008271">
    <property type="entry name" value="Ser/Thr_kinase_AS"/>
</dbReference>
<keyword evidence="5 12" id="KW-0418">Kinase</keyword>
<evidence type="ECO:0000256" key="1">
    <source>
        <dbReference type="ARBA" id="ARBA00012513"/>
    </source>
</evidence>
<evidence type="ECO:0000256" key="8">
    <source>
        <dbReference type="ARBA" id="ARBA00048679"/>
    </source>
</evidence>
<protein>
    <recommendedName>
        <fullName evidence="1">non-specific serine/threonine protein kinase</fullName>
        <ecNumber evidence="1">2.7.11.1</ecNumber>
    </recommendedName>
</protein>
<evidence type="ECO:0000256" key="2">
    <source>
        <dbReference type="ARBA" id="ARBA00022527"/>
    </source>
</evidence>
<gene>
    <name evidence="12" type="ORF">SAMN04489716_6678</name>
</gene>
<dbReference type="STRING" id="113562.SAMN04489716_6678"/>
<dbReference type="RefSeq" id="WP_092550122.1">
    <property type="nucleotide sequence ID" value="NZ_BOMJ01000023.1"/>
</dbReference>
<dbReference type="FunFam" id="1.10.510.10:FF:000021">
    <property type="entry name" value="Serine/threonine protein kinase"/>
    <property type="match status" value="1"/>
</dbReference>
<keyword evidence="10" id="KW-0472">Membrane</keyword>
<accession>A0A1H2CSH0</accession>
<dbReference type="InterPro" id="IPR011009">
    <property type="entry name" value="Kinase-like_dom_sf"/>
</dbReference>
<keyword evidence="3" id="KW-0808">Transferase</keyword>
<feature type="compositionally biased region" description="Low complexity" evidence="9">
    <location>
        <begin position="257"/>
        <end position="280"/>
    </location>
</feature>
<dbReference type="GO" id="GO:0004674">
    <property type="term" value="F:protein serine/threonine kinase activity"/>
    <property type="evidence" value="ECO:0007669"/>
    <property type="project" value="UniProtKB-KW"/>
</dbReference>
<dbReference type="GO" id="GO:0045717">
    <property type="term" value="P:negative regulation of fatty acid biosynthetic process"/>
    <property type="evidence" value="ECO:0007669"/>
    <property type="project" value="UniProtKB-ARBA"/>
</dbReference>
<dbReference type="Gene3D" id="1.10.510.10">
    <property type="entry name" value="Transferase(Phosphotransferase) domain 1"/>
    <property type="match status" value="1"/>
</dbReference>
<dbReference type="EC" id="2.7.11.1" evidence="1"/>
<feature type="region of interest" description="Disordered" evidence="9">
    <location>
        <begin position="250"/>
        <end position="356"/>
    </location>
</feature>
<dbReference type="Pfam" id="PF00069">
    <property type="entry name" value="Pkinase"/>
    <property type="match status" value="1"/>
</dbReference>
<organism evidence="12 13">
    <name type="scientific">Actinoplanes derwentensis</name>
    <dbReference type="NCBI Taxonomy" id="113562"/>
    <lineage>
        <taxon>Bacteria</taxon>
        <taxon>Bacillati</taxon>
        <taxon>Actinomycetota</taxon>
        <taxon>Actinomycetes</taxon>
        <taxon>Micromonosporales</taxon>
        <taxon>Micromonosporaceae</taxon>
        <taxon>Actinoplanes</taxon>
    </lineage>
</organism>
<keyword evidence="2 12" id="KW-0723">Serine/threonine-protein kinase</keyword>
<feature type="compositionally biased region" description="Pro residues" evidence="9">
    <location>
        <begin position="327"/>
        <end position="353"/>
    </location>
</feature>
<dbReference type="Gene3D" id="3.30.200.20">
    <property type="entry name" value="Phosphorylase Kinase, domain 1"/>
    <property type="match status" value="1"/>
</dbReference>
<evidence type="ECO:0000256" key="3">
    <source>
        <dbReference type="ARBA" id="ARBA00022679"/>
    </source>
</evidence>
<comment type="catalytic activity">
    <reaction evidence="7">
        <text>L-threonyl-[protein] + ATP = O-phospho-L-threonyl-[protein] + ADP + H(+)</text>
        <dbReference type="Rhea" id="RHEA:46608"/>
        <dbReference type="Rhea" id="RHEA-COMP:11060"/>
        <dbReference type="Rhea" id="RHEA-COMP:11605"/>
        <dbReference type="ChEBI" id="CHEBI:15378"/>
        <dbReference type="ChEBI" id="CHEBI:30013"/>
        <dbReference type="ChEBI" id="CHEBI:30616"/>
        <dbReference type="ChEBI" id="CHEBI:61977"/>
        <dbReference type="ChEBI" id="CHEBI:456216"/>
        <dbReference type="EC" id="2.7.11.1"/>
    </reaction>
</comment>
<dbReference type="SUPFAM" id="SSF56112">
    <property type="entry name" value="Protein kinase-like (PK-like)"/>
    <property type="match status" value="1"/>
</dbReference>
<evidence type="ECO:0000259" key="11">
    <source>
        <dbReference type="PROSITE" id="PS50011"/>
    </source>
</evidence>
<evidence type="ECO:0000256" key="10">
    <source>
        <dbReference type="SAM" id="Phobius"/>
    </source>
</evidence>
<proteinExistence type="predicted"/>
<feature type="transmembrane region" description="Helical" evidence="10">
    <location>
        <begin position="369"/>
        <end position="392"/>
    </location>
</feature>
<dbReference type="PANTHER" id="PTHR43289">
    <property type="entry name" value="MITOGEN-ACTIVATED PROTEIN KINASE KINASE KINASE 20-RELATED"/>
    <property type="match status" value="1"/>
</dbReference>
<dbReference type="PANTHER" id="PTHR43289:SF6">
    <property type="entry name" value="SERINE_THREONINE-PROTEIN KINASE NEKL-3"/>
    <property type="match status" value="1"/>
</dbReference>
<dbReference type="OrthoDB" id="308915at2"/>
<evidence type="ECO:0000256" key="9">
    <source>
        <dbReference type="SAM" id="MobiDB-lite"/>
    </source>
</evidence>
<keyword evidence="4" id="KW-0547">Nucleotide-binding</keyword>
<dbReference type="PROSITE" id="PS00108">
    <property type="entry name" value="PROTEIN_KINASE_ST"/>
    <property type="match status" value="1"/>
</dbReference>
<dbReference type="GO" id="GO:0005524">
    <property type="term" value="F:ATP binding"/>
    <property type="evidence" value="ECO:0007669"/>
    <property type="project" value="UniProtKB-KW"/>
</dbReference>
<evidence type="ECO:0000313" key="12">
    <source>
        <dbReference type="EMBL" id="SDT73468.1"/>
    </source>
</evidence>